<dbReference type="Proteomes" id="UP000727993">
    <property type="component" value="Unassembled WGS sequence"/>
</dbReference>
<dbReference type="EMBL" id="JADJZA010000001">
    <property type="protein sequence ID" value="MBK9295765.1"/>
    <property type="molecule type" value="Genomic_DNA"/>
</dbReference>
<name>A0A936N9A4_9ACTN</name>
<accession>A0A936N9A4</accession>
<sequence>MLIDLPLIADAFAERFDELQPMFADRDDYRLLVATGSLAKAALVTGQLLADGSIVLIEIEIDPY</sequence>
<proteinExistence type="predicted"/>
<comment type="caution">
    <text evidence="1">The sequence shown here is derived from an EMBL/GenBank/DDBJ whole genome shotgun (WGS) entry which is preliminary data.</text>
</comment>
<reference evidence="1 2" key="1">
    <citation type="submission" date="2020-10" db="EMBL/GenBank/DDBJ databases">
        <title>Connecting structure to function with the recovery of over 1000 high-quality activated sludge metagenome-assembled genomes encoding full-length rRNA genes using long-read sequencing.</title>
        <authorList>
            <person name="Singleton C.M."/>
            <person name="Petriglieri F."/>
            <person name="Kristensen J.M."/>
            <person name="Kirkegaard R.H."/>
            <person name="Michaelsen T.Y."/>
            <person name="Andersen M.H."/>
            <person name="Karst S.M."/>
            <person name="Dueholm M.S."/>
            <person name="Nielsen P.H."/>
            <person name="Albertsen M."/>
        </authorList>
    </citation>
    <scope>NUCLEOTIDE SEQUENCE [LARGE SCALE GENOMIC DNA]</scope>
    <source>
        <strain evidence="1">Lyne_18-Q3-R50-59_MAXAC.006</strain>
    </source>
</reference>
<gene>
    <name evidence="1" type="ORF">IPN02_02585</name>
</gene>
<organism evidence="1 2">
    <name type="scientific">Candidatus Neomicrothrix subdominans</name>
    <dbReference type="NCBI Taxonomy" id="2954438"/>
    <lineage>
        <taxon>Bacteria</taxon>
        <taxon>Bacillati</taxon>
        <taxon>Actinomycetota</taxon>
        <taxon>Acidimicrobiia</taxon>
        <taxon>Acidimicrobiales</taxon>
        <taxon>Microthrixaceae</taxon>
        <taxon>Candidatus Neomicrothrix</taxon>
    </lineage>
</organism>
<evidence type="ECO:0000313" key="2">
    <source>
        <dbReference type="Proteomes" id="UP000727993"/>
    </source>
</evidence>
<dbReference type="AlphaFoldDB" id="A0A936N9A4"/>
<protein>
    <submittedName>
        <fullName evidence="1">Uncharacterized protein</fullName>
    </submittedName>
</protein>
<evidence type="ECO:0000313" key="1">
    <source>
        <dbReference type="EMBL" id="MBK9295765.1"/>
    </source>
</evidence>